<feature type="transmembrane region" description="Helical" evidence="6">
    <location>
        <begin position="72"/>
        <end position="90"/>
    </location>
</feature>
<gene>
    <name evidence="8" type="ORF">C5O00_07595</name>
</gene>
<feature type="transmembrane region" description="Helical" evidence="6">
    <location>
        <begin position="165"/>
        <end position="184"/>
    </location>
</feature>
<feature type="domain" description="Major facilitator superfamily (MFS) profile" evidence="7">
    <location>
        <begin position="6"/>
        <end position="400"/>
    </location>
</feature>
<dbReference type="AlphaFoldDB" id="A0A2S0HWP2"/>
<proteinExistence type="predicted"/>
<feature type="transmembrane region" description="Helical" evidence="6">
    <location>
        <begin position="244"/>
        <end position="264"/>
    </location>
</feature>
<evidence type="ECO:0000256" key="1">
    <source>
        <dbReference type="ARBA" id="ARBA00004429"/>
    </source>
</evidence>
<dbReference type="EMBL" id="CP027062">
    <property type="protein sequence ID" value="AVI51048.1"/>
    <property type="molecule type" value="Genomic_DNA"/>
</dbReference>
<dbReference type="InterPro" id="IPR036259">
    <property type="entry name" value="MFS_trans_sf"/>
</dbReference>
<dbReference type="Pfam" id="PF07690">
    <property type="entry name" value="MFS_1"/>
    <property type="match status" value="1"/>
</dbReference>
<protein>
    <submittedName>
        <fullName evidence="8">MFS transporter</fullName>
    </submittedName>
</protein>
<evidence type="ECO:0000256" key="6">
    <source>
        <dbReference type="SAM" id="Phobius"/>
    </source>
</evidence>
<evidence type="ECO:0000313" key="8">
    <source>
        <dbReference type="EMBL" id="AVI51048.1"/>
    </source>
</evidence>
<feature type="transmembrane region" description="Helical" evidence="6">
    <location>
        <begin position="7"/>
        <end position="27"/>
    </location>
</feature>
<dbReference type="PANTHER" id="PTHR43702">
    <property type="entry name" value="L-FUCOSE-PROTON SYMPORTER"/>
    <property type="match status" value="1"/>
</dbReference>
<keyword evidence="9" id="KW-1185">Reference proteome</keyword>
<name>A0A2S0HWP2_9FLAO</name>
<keyword evidence="3 6" id="KW-0812">Transmembrane</keyword>
<dbReference type="SUPFAM" id="SSF103473">
    <property type="entry name" value="MFS general substrate transporter"/>
    <property type="match status" value="1"/>
</dbReference>
<dbReference type="GO" id="GO:0022857">
    <property type="term" value="F:transmembrane transporter activity"/>
    <property type="evidence" value="ECO:0007669"/>
    <property type="project" value="InterPro"/>
</dbReference>
<dbReference type="PROSITE" id="PS50850">
    <property type="entry name" value="MFS"/>
    <property type="match status" value="1"/>
</dbReference>
<feature type="transmembrane region" description="Helical" evidence="6">
    <location>
        <begin position="96"/>
        <end position="121"/>
    </location>
</feature>
<dbReference type="Gene3D" id="1.20.1250.20">
    <property type="entry name" value="MFS general substrate transporter like domains"/>
    <property type="match status" value="1"/>
</dbReference>
<feature type="transmembrane region" description="Helical" evidence="6">
    <location>
        <begin position="316"/>
        <end position="339"/>
    </location>
</feature>
<feature type="transmembrane region" description="Helical" evidence="6">
    <location>
        <begin position="346"/>
        <end position="366"/>
    </location>
</feature>
<evidence type="ECO:0000256" key="4">
    <source>
        <dbReference type="ARBA" id="ARBA00022989"/>
    </source>
</evidence>
<feature type="transmembrane region" description="Helical" evidence="6">
    <location>
        <begin position="276"/>
        <end position="296"/>
    </location>
</feature>
<dbReference type="Proteomes" id="UP000238442">
    <property type="component" value="Chromosome"/>
</dbReference>
<organism evidence="8 9">
    <name type="scientific">Pukyongia salina</name>
    <dbReference type="NCBI Taxonomy" id="2094025"/>
    <lineage>
        <taxon>Bacteria</taxon>
        <taxon>Pseudomonadati</taxon>
        <taxon>Bacteroidota</taxon>
        <taxon>Flavobacteriia</taxon>
        <taxon>Flavobacteriales</taxon>
        <taxon>Flavobacteriaceae</taxon>
        <taxon>Pukyongia</taxon>
    </lineage>
</organism>
<feature type="transmembrane region" description="Helical" evidence="6">
    <location>
        <begin position="205"/>
        <end position="224"/>
    </location>
</feature>
<sequence>MKNLGIKISLFLIYFVFAALLNSVGILVERSQEVYEVAKGDAAFLELFKDLSIAVVSFVIGTFLPKLGYKRGMLISLALVFFGCIGMYYGNSFWSVKILFAVTGIGFAIVKVAVYALIGFVTDGKDDHRRLMSFIETVFMIGIIFMYVVFPLFYNDDPNGWLRGYLLMAAIIAVAFTIILFSKFNIEVAQKNTSIREDIRAMLRLFLNPVIYVFAIFAFFYVMTEQGIMTWLPTFNKETLHMDAKLATQMAVILMASFAIGRFITGMLVKKIKWIYIALFGLLGAAVLVLVVLPMASNVPEMQASKLGDLPLVSFLFPMIGLFLAPLYPLISSTVLSATKKTDHSALAGILTFVSALGGTLGSVIIGNLFDLLGGNKVFYLSLIPMSIILVALFILNRIVGKSS</sequence>
<dbReference type="OrthoDB" id="6395826at2"/>
<evidence type="ECO:0000259" key="7">
    <source>
        <dbReference type="PROSITE" id="PS50850"/>
    </source>
</evidence>
<dbReference type="InterPro" id="IPR050375">
    <property type="entry name" value="MFS_TsgA-like"/>
</dbReference>
<dbReference type="RefSeq" id="WP_105216289.1">
    <property type="nucleotide sequence ID" value="NZ_CP027062.1"/>
</dbReference>
<comment type="subcellular location">
    <subcellularLocation>
        <location evidence="1">Cell inner membrane</location>
        <topology evidence="1">Multi-pass membrane protein</topology>
    </subcellularLocation>
</comment>
<dbReference type="InterPro" id="IPR011701">
    <property type="entry name" value="MFS"/>
</dbReference>
<feature type="transmembrane region" description="Helical" evidence="6">
    <location>
        <begin position="378"/>
        <end position="396"/>
    </location>
</feature>
<keyword evidence="2" id="KW-1003">Cell membrane</keyword>
<dbReference type="InterPro" id="IPR020846">
    <property type="entry name" value="MFS_dom"/>
</dbReference>
<dbReference type="KEGG" id="aue:C5O00_07595"/>
<accession>A0A2S0HWP2</accession>
<evidence type="ECO:0000256" key="3">
    <source>
        <dbReference type="ARBA" id="ARBA00022692"/>
    </source>
</evidence>
<evidence type="ECO:0000256" key="2">
    <source>
        <dbReference type="ARBA" id="ARBA00022475"/>
    </source>
</evidence>
<evidence type="ECO:0000256" key="5">
    <source>
        <dbReference type="ARBA" id="ARBA00023136"/>
    </source>
</evidence>
<evidence type="ECO:0000313" key="9">
    <source>
        <dbReference type="Proteomes" id="UP000238442"/>
    </source>
</evidence>
<keyword evidence="4 6" id="KW-1133">Transmembrane helix</keyword>
<dbReference type="GO" id="GO:0005886">
    <property type="term" value="C:plasma membrane"/>
    <property type="evidence" value="ECO:0007669"/>
    <property type="project" value="UniProtKB-SubCell"/>
</dbReference>
<dbReference type="PANTHER" id="PTHR43702:SF11">
    <property type="entry name" value="L-FUCOSE-PROTON SYMPORTER"/>
    <property type="match status" value="1"/>
</dbReference>
<feature type="transmembrane region" description="Helical" evidence="6">
    <location>
        <begin position="47"/>
        <end position="65"/>
    </location>
</feature>
<keyword evidence="5 6" id="KW-0472">Membrane</keyword>
<reference evidence="8 9" key="1">
    <citation type="submission" date="2018-02" db="EMBL/GenBank/DDBJ databases">
        <title>Genomic analysis of the strain RR4-38 isolated from a seawater recirculating aquaculture system.</title>
        <authorList>
            <person name="Kim Y.-S."/>
            <person name="Jang Y.H."/>
            <person name="Kim K.-H."/>
        </authorList>
    </citation>
    <scope>NUCLEOTIDE SEQUENCE [LARGE SCALE GENOMIC DNA]</scope>
    <source>
        <strain evidence="8 9">RR4-38</strain>
    </source>
</reference>
<feature type="transmembrane region" description="Helical" evidence="6">
    <location>
        <begin position="133"/>
        <end position="153"/>
    </location>
</feature>